<gene>
    <name evidence="2" type="ORF">OSTLU_16013</name>
</gene>
<dbReference type="KEGG" id="olu:OSTLU_16013"/>
<feature type="compositionally biased region" description="Basic and acidic residues" evidence="1">
    <location>
        <begin position="21"/>
        <end position="31"/>
    </location>
</feature>
<evidence type="ECO:0000256" key="1">
    <source>
        <dbReference type="SAM" id="MobiDB-lite"/>
    </source>
</evidence>
<feature type="compositionally biased region" description="Basic and acidic residues" evidence="1">
    <location>
        <begin position="402"/>
        <end position="420"/>
    </location>
</feature>
<dbReference type="OMA" id="TRASCHA"/>
<organism evidence="2 3">
    <name type="scientific">Ostreococcus lucimarinus (strain CCE9901)</name>
    <dbReference type="NCBI Taxonomy" id="436017"/>
    <lineage>
        <taxon>Eukaryota</taxon>
        <taxon>Viridiplantae</taxon>
        <taxon>Chlorophyta</taxon>
        <taxon>Mamiellophyceae</taxon>
        <taxon>Mamiellales</taxon>
        <taxon>Bathycoccaceae</taxon>
        <taxon>Ostreococcus</taxon>
    </lineage>
</organism>
<accession>A4RZQ7</accession>
<keyword evidence="3" id="KW-1185">Reference proteome</keyword>
<feature type="region of interest" description="Disordered" evidence="1">
    <location>
        <begin position="1"/>
        <end position="59"/>
    </location>
</feature>
<feature type="region of interest" description="Disordered" evidence="1">
    <location>
        <begin position="348"/>
        <end position="435"/>
    </location>
</feature>
<feature type="compositionally biased region" description="Polar residues" evidence="1">
    <location>
        <begin position="421"/>
        <end position="435"/>
    </location>
</feature>
<feature type="compositionally biased region" description="Polar residues" evidence="1">
    <location>
        <begin position="385"/>
        <end position="401"/>
    </location>
</feature>
<dbReference type="HOGENOM" id="CLU_507535_0_0_1"/>
<dbReference type="Gramene" id="ABO96906">
    <property type="protein sequence ID" value="ABO96906"/>
    <property type="gene ID" value="OSTLU_16013"/>
</dbReference>
<dbReference type="AlphaFoldDB" id="A4RZQ7"/>
<dbReference type="Proteomes" id="UP000001568">
    <property type="component" value="Chromosome 7"/>
</dbReference>
<protein>
    <submittedName>
        <fullName evidence="2">Uncharacterized protein</fullName>
    </submittedName>
</protein>
<dbReference type="GeneID" id="5002667"/>
<dbReference type="eggNOG" id="ENOG502SZH7">
    <property type="taxonomic scope" value="Eukaryota"/>
</dbReference>
<dbReference type="RefSeq" id="XP_001418613.1">
    <property type="nucleotide sequence ID" value="XM_001418576.1"/>
</dbReference>
<name>A4RZQ7_OSTLU</name>
<dbReference type="EMBL" id="CP000587">
    <property type="protein sequence ID" value="ABO96906.1"/>
    <property type="molecule type" value="Genomic_DNA"/>
</dbReference>
<feature type="compositionally biased region" description="Basic and acidic residues" evidence="1">
    <location>
        <begin position="351"/>
        <end position="364"/>
    </location>
</feature>
<evidence type="ECO:0000313" key="2">
    <source>
        <dbReference type="EMBL" id="ABO96906.1"/>
    </source>
</evidence>
<reference evidence="2 3" key="1">
    <citation type="journal article" date="2007" name="Proc. Natl. Acad. Sci. U.S.A.">
        <title>The tiny eukaryote Ostreococcus provides genomic insights into the paradox of plankton speciation.</title>
        <authorList>
            <person name="Palenik B."/>
            <person name="Grimwood J."/>
            <person name="Aerts A."/>
            <person name="Rouze P."/>
            <person name="Salamov A."/>
            <person name="Putnam N."/>
            <person name="Dupont C."/>
            <person name="Jorgensen R."/>
            <person name="Derelle E."/>
            <person name="Rombauts S."/>
            <person name="Zhou K."/>
            <person name="Otillar R."/>
            <person name="Merchant S.S."/>
            <person name="Podell S."/>
            <person name="Gaasterland T."/>
            <person name="Napoli C."/>
            <person name="Gendler K."/>
            <person name="Manuell A."/>
            <person name="Tai V."/>
            <person name="Vallon O."/>
            <person name="Piganeau G."/>
            <person name="Jancek S."/>
            <person name="Heijde M."/>
            <person name="Jabbari K."/>
            <person name="Bowler C."/>
            <person name="Lohr M."/>
            <person name="Robbens S."/>
            <person name="Werner G."/>
            <person name="Dubchak I."/>
            <person name="Pazour G.J."/>
            <person name="Ren Q."/>
            <person name="Paulsen I."/>
            <person name="Delwiche C."/>
            <person name="Schmutz J."/>
            <person name="Rokhsar D."/>
            <person name="Van de Peer Y."/>
            <person name="Moreau H."/>
            <person name="Grigoriev I.V."/>
        </authorList>
    </citation>
    <scope>NUCLEOTIDE SEQUENCE [LARGE SCALE GENOMIC DNA]</scope>
    <source>
        <strain evidence="2 3">CCE9901</strain>
    </source>
</reference>
<sequence>MANRYGDAGDESPITSARASDLARARVDGARGESANAFSQSGGTKEDGPRSRKKRAVSPIDAIWQPEDLVVGRKSVVPKELSTSMRALSDIGNAGAAPAREADAPNEIDVESYLLGQKHALESAFDKSLPQRQLLGALQLALHDVREKTSKLEASSSEIEGAVRRSEGVQNQVTGDVRALTTSTIPAIERAIGELRSRMDAEERRKTMSLTALVKETAMRTLFGVASLETAVGNFTRSVLFPPINEGDASAVDAVDKVDATPEYAQTLGAIFLVTALELASRTNEYIRSRAPPSVQRTTTTFTWGLNACRTLVWAAAAIECLQFTKVRCHALASIASSFDAVDNAALETPSDEHSFDTDEHVNVDDGDDVDDARSTPETVEETQRSNGASLHASDATSATTKGDESRDEVSLEENTDPRANETNPTKKPTGETVTCGLSKNVDFLLVKTGHVKSISKRKAKTTTVSQKKPSNEVALVEMPRASRTLTTANDKRSTAHTWKSCPFAIAQGSEPAPAGSQQCGNCRALDLFYLDSSWNQ</sequence>
<evidence type="ECO:0000313" key="3">
    <source>
        <dbReference type="Proteomes" id="UP000001568"/>
    </source>
</evidence>
<proteinExistence type="predicted"/>